<feature type="transmembrane region" description="Helical" evidence="1">
    <location>
        <begin position="21"/>
        <end position="38"/>
    </location>
</feature>
<evidence type="ECO:0000313" key="3">
    <source>
        <dbReference type="Proteomes" id="UP000253490"/>
    </source>
</evidence>
<feature type="transmembrane region" description="Helical" evidence="1">
    <location>
        <begin position="295"/>
        <end position="314"/>
    </location>
</feature>
<feature type="transmembrane region" description="Helical" evidence="1">
    <location>
        <begin position="498"/>
        <end position="522"/>
    </location>
</feature>
<feature type="transmembrane region" description="Helical" evidence="1">
    <location>
        <begin position="342"/>
        <end position="363"/>
    </location>
</feature>
<organism evidence="2 3">
    <name type="scientific">Alkalibaculum bacchi</name>
    <dbReference type="NCBI Taxonomy" id="645887"/>
    <lineage>
        <taxon>Bacteria</taxon>
        <taxon>Bacillati</taxon>
        <taxon>Bacillota</taxon>
        <taxon>Clostridia</taxon>
        <taxon>Eubacteriales</taxon>
        <taxon>Eubacteriaceae</taxon>
        <taxon>Alkalibaculum</taxon>
    </lineage>
</organism>
<feature type="transmembrane region" description="Helical" evidence="1">
    <location>
        <begin position="82"/>
        <end position="101"/>
    </location>
</feature>
<feature type="transmembrane region" description="Helical" evidence="1">
    <location>
        <begin position="432"/>
        <end position="452"/>
    </location>
</feature>
<name>A0A366HZE8_9FIRM</name>
<keyword evidence="1" id="KW-0812">Transmembrane</keyword>
<keyword evidence="1" id="KW-0472">Membrane</keyword>
<dbReference type="OrthoDB" id="2014935at2"/>
<dbReference type="EMBL" id="QNRX01000018">
    <property type="protein sequence ID" value="RBP59694.1"/>
    <property type="molecule type" value="Genomic_DNA"/>
</dbReference>
<dbReference type="RefSeq" id="WP_113921477.1">
    <property type="nucleotide sequence ID" value="NZ_QNRX01000018.1"/>
</dbReference>
<proteinExistence type="predicted"/>
<evidence type="ECO:0000256" key="1">
    <source>
        <dbReference type="SAM" id="Phobius"/>
    </source>
</evidence>
<feature type="transmembrane region" description="Helical" evidence="1">
    <location>
        <begin position="236"/>
        <end position="256"/>
    </location>
</feature>
<feature type="transmembrane region" description="Helical" evidence="1">
    <location>
        <begin position="393"/>
        <end position="412"/>
    </location>
</feature>
<comment type="caution">
    <text evidence="2">The sequence shown here is derived from an EMBL/GenBank/DDBJ whole genome shotgun (WGS) entry which is preliminary data.</text>
</comment>
<keyword evidence="1" id="KW-1133">Transmembrane helix</keyword>
<accession>A0A366HZE8</accession>
<keyword evidence="3" id="KW-1185">Reference proteome</keyword>
<dbReference type="AlphaFoldDB" id="A0A366HZE8"/>
<dbReference type="Proteomes" id="UP000253490">
    <property type="component" value="Unassembled WGS sequence"/>
</dbReference>
<gene>
    <name evidence="2" type="ORF">DES36_11845</name>
</gene>
<reference evidence="2 3" key="1">
    <citation type="submission" date="2018-06" db="EMBL/GenBank/DDBJ databases">
        <title>Genomic Encyclopedia of Type Strains, Phase IV (KMG-IV): sequencing the most valuable type-strain genomes for metagenomic binning, comparative biology and taxonomic classification.</title>
        <authorList>
            <person name="Goeker M."/>
        </authorList>
    </citation>
    <scope>NUCLEOTIDE SEQUENCE [LARGE SCALE GENOMIC DNA]</scope>
    <source>
        <strain evidence="2 3">DSM 22112</strain>
    </source>
</reference>
<feature type="transmembrane region" description="Helical" evidence="1">
    <location>
        <begin position="122"/>
        <end position="149"/>
    </location>
</feature>
<protein>
    <submittedName>
        <fullName evidence="2">ABC-2 type transport system permease protein</fullName>
    </submittedName>
</protein>
<sequence length="528" mass="58412">MNGTGKLIKLLVRQNALKITIWIISIVATTVSVAFAYGDVYKTKEELYGFALTMDNPAMKAMLGPGYDVEKYNLGAALATEMLLFTTIAVIIMNILFVSSSTRKDEEEGRLEMIRALPTGRLSYLMASGIKILMLNLLLSILTGIGLGLVGLEGGTWESSFLYGAILGATGLCFAGLTSFFAQLSDTSRGTSSLSFGALIVFYIFRAIGDVSLEGLALISPLGWTVRTGVFVDNEWWPVLALIVTGVIFAGLALYLNIKRDINVGILPTRSGRQRAPWYLKTSLGLTWKLERNSIIVWTLGIFLMSAAFGAILGDLETYFSDMEYLQAFLPQGDETDMTQRFITMLIQIMSIFTAIPAVLTILRLKKDEKLGLMENFYSRALSRNKVMSNHTIIAFFSTIIMQGSIGLGLYLTSIGVMEQNLVLGNTMVEVFIYLPAIWVIIGLSLLFVGTWSKGSSLVWLYIVFTFIVLYLGNLLDFPQWLNDLSTFNHIPEISQDLINWTPVYALSALALFLGFVGFTGYNKRDIQ</sequence>
<evidence type="ECO:0000313" key="2">
    <source>
        <dbReference type="EMBL" id="RBP59694.1"/>
    </source>
</evidence>
<feature type="transmembrane region" description="Helical" evidence="1">
    <location>
        <begin position="194"/>
        <end position="224"/>
    </location>
</feature>
<feature type="transmembrane region" description="Helical" evidence="1">
    <location>
        <begin position="161"/>
        <end position="182"/>
    </location>
</feature>
<feature type="transmembrane region" description="Helical" evidence="1">
    <location>
        <begin position="459"/>
        <end position="478"/>
    </location>
</feature>